<dbReference type="InterPro" id="IPR050814">
    <property type="entry name" value="Myo-inositol_Transporter"/>
</dbReference>
<dbReference type="SUPFAM" id="SSF103473">
    <property type="entry name" value="MFS general substrate transporter"/>
    <property type="match status" value="1"/>
</dbReference>
<feature type="transmembrane region" description="Helical" evidence="8">
    <location>
        <begin position="178"/>
        <end position="197"/>
    </location>
</feature>
<dbReference type="NCBIfam" id="TIGR00879">
    <property type="entry name" value="SP"/>
    <property type="match status" value="1"/>
</dbReference>
<evidence type="ECO:0000256" key="5">
    <source>
        <dbReference type="ARBA" id="ARBA00022989"/>
    </source>
</evidence>
<feature type="transmembrane region" description="Helical" evidence="8">
    <location>
        <begin position="326"/>
        <end position="349"/>
    </location>
</feature>
<dbReference type="PANTHER" id="PTHR48020">
    <property type="entry name" value="PROTON MYO-INOSITOL COTRANSPORTER"/>
    <property type="match status" value="1"/>
</dbReference>
<dbReference type="RefSeq" id="WP_152870662.1">
    <property type="nucleotide sequence ID" value="NZ_WBSL01000002.1"/>
</dbReference>
<accession>A0A7X1NW38</accession>
<comment type="similarity">
    <text evidence="2 7">Belongs to the major facilitator superfamily. Sugar transporter (TC 2.A.1.1) family.</text>
</comment>
<dbReference type="InterPro" id="IPR005828">
    <property type="entry name" value="MFS_sugar_transport-like"/>
</dbReference>
<comment type="subcellular location">
    <subcellularLocation>
        <location evidence="1">Membrane</location>
        <topology evidence="1">Multi-pass membrane protein</topology>
    </subcellularLocation>
</comment>
<evidence type="ECO:0000313" key="10">
    <source>
        <dbReference type="EMBL" id="MPY66516.1"/>
    </source>
</evidence>
<keyword evidence="11" id="KW-1185">Reference proteome</keyword>
<dbReference type="InterPro" id="IPR005829">
    <property type="entry name" value="Sugar_transporter_CS"/>
</dbReference>
<dbReference type="GO" id="GO:0022857">
    <property type="term" value="F:transmembrane transporter activity"/>
    <property type="evidence" value="ECO:0007669"/>
    <property type="project" value="InterPro"/>
</dbReference>
<protein>
    <submittedName>
        <fullName evidence="10">Sugar porter family MFS transporter</fullName>
    </submittedName>
</protein>
<name>A0A7X1NW38_9DEIO</name>
<dbReference type="Pfam" id="PF00083">
    <property type="entry name" value="Sugar_tr"/>
    <property type="match status" value="1"/>
</dbReference>
<dbReference type="PROSITE" id="PS00216">
    <property type="entry name" value="SUGAR_TRANSPORT_1"/>
    <property type="match status" value="1"/>
</dbReference>
<evidence type="ECO:0000256" key="8">
    <source>
        <dbReference type="SAM" id="Phobius"/>
    </source>
</evidence>
<keyword evidence="6 8" id="KW-0472">Membrane</keyword>
<evidence type="ECO:0000256" key="6">
    <source>
        <dbReference type="ARBA" id="ARBA00023136"/>
    </source>
</evidence>
<feature type="transmembrane region" description="Helical" evidence="8">
    <location>
        <begin position="361"/>
        <end position="389"/>
    </location>
</feature>
<dbReference type="PANTHER" id="PTHR48020:SF12">
    <property type="entry name" value="PROTON MYO-INOSITOL COTRANSPORTER"/>
    <property type="match status" value="1"/>
</dbReference>
<dbReference type="PROSITE" id="PS00217">
    <property type="entry name" value="SUGAR_TRANSPORT_2"/>
    <property type="match status" value="1"/>
</dbReference>
<keyword evidence="5 8" id="KW-1133">Transmembrane helix</keyword>
<evidence type="ECO:0000256" key="7">
    <source>
        <dbReference type="RuleBase" id="RU003346"/>
    </source>
</evidence>
<dbReference type="InterPro" id="IPR003663">
    <property type="entry name" value="Sugar/inositol_transpt"/>
</dbReference>
<proteinExistence type="inferred from homology"/>
<feature type="transmembrane region" description="Helical" evidence="8">
    <location>
        <begin position="401"/>
        <end position="420"/>
    </location>
</feature>
<reference evidence="10 11" key="1">
    <citation type="submission" date="2019-10" db="EMBL/GenBank/DDBJ databases">
        <title>Deinococcus sp. isolated from soil.</title>
        <authorList>
            <person name="Li Y."/>
            <person name="Wang J."/>
        </authorList>
    </citation>
    <scope>NUCLEOTIDE SEQUENCE [LARGE SCALE GENOMIC DNA]</scope>
    <source>
        <strain evidence="10 11">SDU3-2</strain>
    </source>
</reference>
<dbReference type="AlphaFoldDB" id="A0A7X1NW38"/>
<feature type="transmembrane region" description="Helical" evidence="8">
    <location>
        <begin position="78"/>
        <end position="97"/>
    </location>
</feature>
<sequence>MADSKYRSATLIAAGAAVGGLLAGGDTSTLNGGIVGIRTTLELESGSVGFVTAISLLGAAAGAWFAGPLASRYGRGRIMLGAGILIGLGWLGVTLAGGVLPLVLARVVVGLGLGAASAVVPGYISEVAPTAIRGRLGTFWQISIVLGQLIALIVSYLLTLWAGSEAAPLFFGAAAWRWMFGVAVLAALAYIVITLRLPRTPPELVREGDVQGAQEVLTRLGGGEGASRERLAEIQQGQADAGGERSLAALRGPALGLRPIVWTGIGLAAFQQLVGIQIVKVYSNTLWQAVGFSTDQAFLTSILTVGLSVVAALIAIGIIDRVGRRTMLGVGGVFLVITLGTLAVVFGNAGDGAEGPVLTQGSAIIALSAVGVYSLAFGITWGPVMWVMLNELFASNLRTTAVAVCTAVNWIMNWAVVRTFPSLADLGLGLAYGVYTVFAVLALLFVWRTLPETRDRSLA</sequence>
<dbReference type="EMBL" id="WBSL01000002">
    <property type="protein sequence ID" value="MPY66516.1"/>
    <property type="molecule type" value="Genomic_DNA"/>
</dbReference>
<evidence type="ECO:0000313" key="11">
    <source>
        <dbReference type="Proteomes" id="UP000484842"/>
    </source>
</evidence>
<dbReference type="Proteomes" id="UP000484842">
    <property type="component" value="Unassembled WGS sequence"/>
</dbReference>
<feature type="domain" description="Major facilitator superfamily (MFS) profile" evidence="9">
    <location>
        <begin position="12"/>
        <end position="454"/>
    </location>
</feature>
<dbReference type="PROSITE" id="PS50850">
    <property type="entry name" value="MFS"/>
    <property type="match status" value="1"/>
</dbReference>
<feature type="transmembrane region" description="Helical" evidence="8">
    <location>
        <begin position="103"/>
        <end position="124"/>
    </location>
</feature>
<feature type="transmembrane region" description="Helical" evidence="8">
    <location>
        <begin position="426"/>
        <end position="447"/>
    </location>
</feature>
<keyword evidence="3 7" id="KW-0813">Transport</keyword>
<dbReference type="Gene3D" id="1.20.1250.20">
    <property type="entry name" value="MFS general substrate transporter like domains"/>
    <property type="match status" value="1"/>
</dbReference>
<evidence type="ECO:0000256" key="4">
    <source>
        <dbReference type="ARBA" id="ARBA00022692"/>
    </source>
</evidence>
<feature type="transmembrane region" description="Helical" evidence="8">
    <location>
        <begin position="47"/>
        <end position="66"/>
    </location>
</feature>
<dbReference type="GO" id="GO:0016020">
    <property type="term" value="C:membrane"/>
    <property type="evidence" value="ECO:0007669"/>
    <property type="project" value="UniProtKB-SubCell"/>
</dbReference>
<comment type="caution">
    <text evidence="10">The sequence shown here is derived from an EMBL/GenBank/DDBJ whole genome shotgun (WGS) entry which is preliminary data.</text>
</comment>
<keyword evidence="4 8" id="KW-0812">Transmembrane</keyword>
<evidence type="ECO:0000256" key="2">
    <source>
        <dbReference type="ARBA" id="ARBA00010992"/>
    </source>
</evidence>
<evidence type="ECO:0000259" key="9">
    <source>
        <dbReference type="PROSITE" id="PS50850"/>
    </source>
</evidence>
<evidence type="ECO:0000256" key="3">
    <source>
        <dbReference type="ARBA" id="ARBA00022448"/>
    </source>
</evidence>
<gene>
    <name evidence="10" type="ORF">F8S09_07375</name>
</gene>
<feature type="transmembrane region" description="Helical" evidence="8">
    <location>
        <begin position="298"/>
        <end position="319"/>
    </location>
</feature>
<dbReference type="InterPro" id="IPR036259">
    <property type="entry name" value="MFS_trans_sf"/>
</dbReference>
<feature type="transmembrane region" description="Helical" evidence="8">
    <location>
        <begin position="136"/>
        <end position="158"/>
    </location>
</feature>
<dbReference type="InterPro" id="IPR020846">
    <property type="entry name" value="MFS_dom"/>
</dbReference>
<dbReference type="PRINTS" id="PR00171">
    <property type="entry name" value="SUGRTRNSPORT"/>
</dbReference>
<feature type="transmembrane region" description="Helical" evidence="8">
    <location>
        <begin position="260"/>
        <end position="278"/>
    </location>
</feature>
<organism evidence="10 11">
    <name type="scientific">Deinococcus terrestris</name>
    <dbReference type="NCBI Taxonomy" id="2651870"/>
    <lineage>
        <taxon>Bacteria</taxon>
        <taxon>Thermotogati</taxon>
        <taxon>Deinococcota</taxon>
        <taxon>Deinococci</taxon>
        <taxon>Deinococcales</taxon>
        <taxon>Deinococcaceae</taxon>
        <taxon>Deinococcus</taxon>
    </lineage>
</organism>
<evidence type="ECO:0000256" key="1">
    <source>
        <dbReference type="ARBA" id="ARBA00004141"/>
    </source>
</evidence>